<feature type="domain" description="ADP ribosyltransferase" evidence="2">
    <location>
        <begin position="233"/>
        <end position="411"/>
    </location>
</feature>
<proteinExistence type="predicted"/>
<dbReference type="AlphaFoldDB" id="A0A5R9DVS2"/>
<dbReference type="EMBL" id="VAWE01000002">
    <property type="protein sequence ID" value="TLQ39223.1"/>
    <property type="molecule type" value="Genomic_DNA"/>
</dbReference>
<feature type="region of interest" description="Disordered" evidence="1">
    <location>
        <begin position="67"/>
        <end position="99"/>
    </location>
</feature>
<dbReference type="SUPFAM" id="SSF56399">
    <property type="entry name" value="ADP-ribosylation"/>
    <property type="match status" value="1"/>
</dbReference>
<dbReference type="GO" id="GO:0005576">
    <property type="term" value="C:extracellular region"/>
    <property type="evidence" value="ECO:0007669"/>
    <property type="project" value="InterPro"/>
</dbReference>
<dbReference type="Pfam" id="PF03496">
    <property type="entry name" value="ADPrib_exo_Tox"/>
    <property type="match status" value="1"/>
</dbReference>
<protein>
    <recommendedName>
        <fullName evidence="2">ADP ribosyltransferase domain-containing protein</fullName>
    </recommendedName>
</protein>
<dbReference type="Gene3D" id="3.90.176.10">
    <property type="entry name" value="Toxin ADP-ribosyltransferase, Chain A, domain 1"/>
    <property type="match status" value="1"/>
</dbReference>
<comment type="caution">
    <text evidence="3">The sequence shown here is derived from an EMBL/GenBank/DDBJ whole genome shotgun (WGS) entry which is preliminary data.</text>
</comment>
<gene>
    <name evidence="3" type="ORF">FEF34_38135</name>
</gene>
<dbReference type="RefSeq" id="WP_138058035.1">
    <property type="nucleotide sequence ID" value="NZ_VAWE01000002.1"/>
</dbReference>
<sequence length="432" mass="47384">MRSARRAASAQLGKAVAEAGDQDAQEAFANAQAWAARTKEALESGDDDRARMYAVNAKKCAAAARAYIRGRQPKKPYPDADDPAALAETPPPPPPEQTRAARALAGAVGVGGRARVLPPREDGGQTSAWNDQGFGGAATIYPGEGDDPPYARVVFSRLDRDRYQALANSPWPYRTEDGQVVYDRVPVDHAEQIIHAAASRRVAKPWERHGLSDEGYRDGLDEVTAGRLVPESQAWASNLDENQRQWVTTYTGHSYSEINEHLYKGRDLDQPAEDMHTPMRVVTGHIDSAIAAAGESEQAHRCFRGYTPPLEVRRENRVASWARENFVVGGRYRDDSYMSVSHCPEVAAGFADRYWEDDDGEFGNADHGVVFETVSRRGAAVAHISAFGNAERERLMPRGSEFVVVGVHENVNVAGKPCVVVQLADVNESKRY</sequence>
<dbReference type="PROSITE" id="PS51996">
    <property type="entry name" value="TR_MART"/>
    <property type="match status" value="1"/>
</dbReference>
<dbReference type="InterPro" id="IPR003540">
    <property type="entry name" value="ADP-ribosyltransferase"/>
</dbReference>
<dbReference type="Proteomes" id="UP000305921">
    <property type="component" value="Unassembled WGS sequence"/>
</dbReference>
<evidence type="ECO:0000259" key="2">
    <source>
        <dbReference type="Pfam" id="PF03496"/>
    </source>
</evidence>
<evidence type="ECO:0000256" key="1">
    <source>
        <dbReference type="SAM" id="MobiDB-lite"/>
    </source>
</evidence>
<evidence type="ECO:0000313" key="3">
    <source>
        <dbReference type="EMBL" id="TLQ39223.1"/>
    </source>
</evidence>
<accession>A0A5R9DVS2</accession>
<reference evidence="3 4" key="1">
    <citation type="submission" date="2019-05" db="EMBL/GenBank/DDBJ databases">
        <title>Streptomyces marianii sp. nov., a novel marine actinomycete from southern coast of India.</title>
        <authorList>
            <person name="Iniyan A.M."/>
            <person name="Wink J."/>
            <person name="Ramprasad E."/>
            <person name="Ramana C.V."/>
            <person name="Bunk B."/>
            <person name="Sproer C."/>
            <person name="Joseph F.-J.R.S."/>
            <person name="Vincent S.G.P."/>
        </authorList>
    </citation>
    <scope>NUCLEOTIDE SEQUENCE [LARGE SCALE GENOMIC DNA]</scope>
    <source>
        <strain evidence="3 4">ICN19</strain>
    </source>
</reference>
<name>A0A5R9DVS2_9ACTN</name>
<organism evidence="3 4">
    <name type="scientific">Streptomyces marianii</name>
    <dbReference type="NCBI Taxonomy" id="1817406"/>
    <lineage>
        <taxon>Bacteria</taxon>
        <taxon>Bacillati</taxon>
        <taxon>Actinomycetota</taxon>
        <taxon>Actinomycetes</taxon>
        <taxon>Kitasatosporales</taxon>
        <taxon>Streptomycetaceae</taxon>
        <taxon>Streptomyces</taxon>
    </lineage>
</organism>
<dbReference type="OrthoDB" id="4652104at2"/>
<evidence type="ECO:0000313" key="4">
    <source>
        <dbReference type="Proteomes" id="UP000305921"/>
    </source>
</evidence>
<keyword evidence="4" id="KW-1185">Reference proteome</keyword>